<dbReference type="Pfam" id="PF04194">
    <property type="entry name" value="PDCD2_C"/>
    <property type="match status" value="1"/>
</dbReference>
<dbReference type="PANTHER" id="PTHR46421">
    <property type="entry name" value="PROGRAMMED CELL DEATH PROTEIN 2-LIKE"/>
    <property type="match status" value="1"/>
</dbReference>
<evidence type="ECO:0000313" key="3">
    <source>
        <dbReference type="Proteomes" id="UP000748531"/>
    </source>
</evidence>
<keyword evidence="3" id="KW-1185">Reference proteome</keyword>
<proteinExistence type="predicted"/>
<name>A0A8J4WJF5_9TREM</name>
<dbReference type="InterPro" id="IPR052815">
    <property type="entry name" value="PDCD2-like_regulator"/>
</dbReference>
<feature type="domain" description="Programmed cell death protein 2 C-terminal" evidence="1">
    <location>
        <begin position="249"/>
        <end position="352"/>
    </location>
</feature>
<dbReference type="InterPro" id="IPR007320">
    <property type="entry name" value="PDCD2_C"/>
</dbReference>
<dbReference type="GO" id="GO:0005737">
    <property type="term" value="C:cytoplasm"/>
    <property type="evidence" value="ECO:0007669"/>
    <property type="project" value="InterPro"/>
</dbReference>
<dbReference type="AlphaFoldDB" id="A0A8J4WJF5"/>
<evidence type="ECO:0000313" key="2">
    <source>
        <dbReference type="EMBL" id="KAF5403476.1"/>
    </source>
</evidence>
<dbReference type="PANTHER" id="PTHR46421:SF1">
    <property type="entry name" value="PROGRAMMED CELL DEATH PROTEIN 2-LIKE"/>
    <property type="match status" value="1"/>
</dbReference>
<organism evidence="2 3">
    <name type="scientific">Paragonimus heterotremus</name>
    <dbReference type="NCBI Taxonomy" id="100268"/>
    <lineage>
        <taxon>Eukaryota</taxon>
        <taxon>Metazoa</taxon>
        <taxon>Spiralia</taxon>
        <taxon>Lophotrochozoa</taxon>
        <taxon>Platyhelminthes</taxon>
        <taxon>Trematoda</taxon>
        <taxon>Digenea</taxon>
        <taxon>Plagiorchiida</taxon>
        <taxon>Troglotremata</taxon>
        <taxon>Troglotrematidae</taxon>
        <taxon>Paragonimus</taxon>
    </lineage>
</organism>
<comment type="caution">
    <text evidence="2">The sequence shown here is derived from an EMBL/GenBank/DDBJ whole genome shotgun (WGS) entry which is preliminary data.</text>
</comment>
<sequence>MALVGYVSKPDPKFTPTAYDSFVGGCLISLSNIPLPPDHLLICRTCGHHMCFIAQIYCPLTNSGYHRSVYLFVCLRRRCQLEGFNWTALRSQKAEIGALPTGSRLESDWSLGGDELEEEDENNCTAEYGEETVWDKKPHKHRQAACDVNVLVCENAVEASVSLPGPFVCSFVDVYEDTDTSDDFGKPEMIDDSIGTASTTGQSAFTLLSQAAEIEQAFMDEDDNTMEHAFSGTLVAHLSTRGEFGCEDVRYFWSGVPIFNGPPPVQLQQHLTCPRCKSSRTFELQIFSAINNSLKLKLPDPQHNALLSLHDLCEDDLDPDWLLKITTVLIFSCINSCWTDSDDWVRECVVVQTDHDRTCCVDGESTAVFSE</sequence>
<gene>
    <name evidence="2" type="ORF">PHET_03156</name>
</gene>
<reference evidence="2" key="1">
    <citation type="submission" date="2019-05" db="EMBL/GenBank/DDBJ databases">
        <title>Annotation for the trematode Paragonimus heterotremus.</title>
        <authorList>
            <person name="Choi Y.-J."/>
        </authorList>
    </citation>
    <scope>NUCLEOTIDE SEQUENCE</scope>
    <source>
        <strain evidence="2">LC</strain>
    </source>
</reference>
<dbReference type="Proteomes" id="UP000748531">
    <property type="component" value="Unassembled WGS sequence"/>
</dbReference>
<dbReference type="OrthoDB" id="366284at2759"/>
<accession>A0A8J4WJF5</accession>
<dbReference type="EMBL" id="LUCH01001204">
    <property type="protein sequence ID" value="KAF5403476.1"/>
    <property type="molecule type" value="Genomic_DNA"/>
</dbReference>
<protein>
    <submittedName>
        <fullName evidence="2">Programmed cell death protein 2</fullName>
    </submittedName>
</protein>
<evidence type="ECO:0000259" key="1">
    <source>
        <dbReference type="Pfam" id="PF04194"/>
    </source>
</evidence>